<evidence type="ECO:0000313" key="2">
    <source>
        <dbReference type="EMBL" id="MDQ2583930.1"/>
    </source>
</evidence>
<dbReference type="RefSeq" id="WP_306745056.1">
    <property type="nucleotide sequence ID" value="NZ_NSDM01000003.1"/>
</dbReference>
<evidence type="ECO:0000256" key="1">
    <source>
        <dbReference type="SAM" id="Phobius"/>
    </source>
</evidence>
<keyword evidence="1" id="KW-1133">Transmembrane helix</keyword>
<feature type="transmembrane region" description="Helical" evidence="1">
    <location>
        <begin position="66"/>
        <end position="85"/>
    </location>
</feature>
<protein>
    <submittedName>
        <fullName evidence="2">Uncharacterized protein</fullName>
    </submittedName>
</protein>
<name>A0ABU0WVP7_9PSEU</name>
<gene>
    <name evidence="2" type="ORF">CKY47_08045</name>
</gene>
<dbReference type="Proteomes" id="UP001225605">
    <property type="component" value="Unassembled WGS sequence"/>
</dbReference>
<evidence type="ECO:0000313" key="3">
    <source>
        <dbReference type="Proteomes" id="UP001225605"/>
    </source>
</evidence>
<dbReference type="EMBL" id="NSDM01000003">
    <property type="protein sequence ID" value="MDQ2583930.1"/>
    <property type="molecule type" value="Genomic_DNA"/>
</dbReference>
<keyword evidence="1" id="KW-0812">Transmembrane</keyword>
<reference evidence="2 3" key="1">
    <citation type="submission" date="2017-06" db="EMBL/GenBank/DDBJ databases">
        <title>Cultured bacterium strain Saccharothrix yanglingensis Hhs.015.</title>
        <authorList>
            <person name="Xia Y."/>
        </authorList>
    </citation>
    <scope>NUCLEOTIDE SEQUENCE [LARGE SCALE GENOMIC DNA]</scope>
    <source>
        <strain evidence="2 3">Hhs.015</strain>
    </source>
</reference>
<comment type="caution">
    <text evidence="2">The sequence shown here is derived from an EMBL/GenBank/DDBJ whole genome shotgun (WGS) entry which is preliminary data.</text>
</comment>
<organism evidence="2 3">
    <name type="scientific">Saccharothrix yanglingensis</name>
    <dbReference type="NCBI Taxonomy" id="659496"/>
    <lineage>
        <taxon>Bacteria</taxon>
        <taxon>Bacillati</taxon>
        <taxon>Actinomycetota</taxon>
        <taxon>Actinomycetes</taxon>
        <taxon>Pseudonocardiales</taxon>
        <taxon>Pseudonocardiaceae</taxon>
        <taxon>Saccharothrix</taxon>
    </lineage>
</organism>
<sequence length="90" mass="9523">MHDLPRSRPVKDRPGKAAWFGPLSFGLALLSWLVPVGSPGVAAVAVTLGLLSTATDRVYRLDWTAVAGWVVGGAQLAFSLLLLVMELTGH</sequence>
<keyword evidence="3" id="KW-1185">Reference proteome</keyword>
<keyword evidence="1" id="KW-0472">Membrane</keyword>
<proteinExistence type="predicted"/>
<accession>A0ABU0WVP7</accession>